<reference evidence="1 2" key="1">
    <citation type="submission" date="2019-06" db="EMBL/GenBank/DDBJ databases">
        <title>Whole genome shotgun sequence of Komagataeibacter hansenii NBRC 14820.</title>
        <authorList>
            <person name="Hosoyama A."/>
            <person name="Uohara A."/>
            <person name="Ohji S."/>
            <person name="Ichikawa N."/>
        </authorList>
    </citation>
    <scope>NUCLEOTIDE SEQUENCE [LARGE SCALE GENOMIC DNA]</scope>
    <source>
        <strain evidence="1 2">NBRC 14820</strain>
    </source>
</reference>
<sequence>MAEILQTFTEQGYSYPQAFKNLLPTGFAWPKDEDTFLNDFAKAIGLVFEDMDTLSCETIDEVFPGTTTVLLPMWQETLGITPEPTQTIEEQRQQVIAMLTATGSISNSYFINLAKQLGYEMTIIEYGAIVAGIYRIGDEVGTTNDYSYEFDVTFVVNNSDDYSVLESTFQSILPSYVKVYYISVNT</sequence>
<comment type="caution">
    <text evidence="1">The sequence shown here is derived from an EMBL/GenBank/DDBJ whole genome shotgun (WGS) entry which is preliminary data.</text>
</comment>
<dbReference type="EMBL" id="BJNN01000127">
    <property type="protein sequence ID" value="GEC64615.1"/>
    <property type="molecule type" value="Genomic_DNA"/>
</dbReference>
<protein>
    <recommendedName>
        <fullName evidence="3">Phage tail protein</fullName>
    </recommendedName>
</protein>
<dbReference type="Pfam" id="PF10076">
    <property type="entry name" value="Phage_Mu_Gp48"/>
    <property type="match status" value="1"/>
</dbReference>
<evidence type="ECO:0000313" key="2">
    <source>
        <dbReference type="Proteomes" id="UP000319478"/>
    </source>
</evidence>
<dbReference type="RefSeq" id="WP_080937651.1">
    <property type="nucleotide sequence ID" value="NZ_BJNN01000127.1"/>
</dbReference>
<evidence type="ECO:0008006" key="3">
    <source>
        <dbReference type="Google" id="ProtNLM"/>
    </source>
</evidence>
<accession>A0ABQ0SGU8</accession>
<gene>
    <name evidence="1" type="ORF">GHA01_24640</name>
</gene>
<evidence type="ECO:0000313" key="1">
    <source>
        <dbReference type="EMBL" id="GEC64615.1"/>
    </source>
</evidence>
<organism evidence="1 2">
    <name type="scientific">Novacetimonas hansenii</name>
    <name type="common">Komagataeibacter hansenii</name>
    <dbReference type="NCBI Taxonomy" id="436"/>
    <lineage>
        <taxon>Bacteria</taxon>
        <taxon>Pseudomonadati</taxon>
        <taxon>Pseudomonadota</taxon>
        <taxon>Alphaproteobacteria</taxon>
        <taxon>Acetobacterales</taxon>
        <taxon>Acetobacteraceae</taxon>
        <taxon>Novacetimonas</taxon>
    </lineage>
</organism>
<proteinExistence type="predicted"/>
<name>A0ABQ0SGU8_NOVHA</name>
<dbReference type="InterPro" id="IPR018755">
    <property type="entry name" value="Phage_Mu_Gp48"/>
</dbReference>
<dbReference type="Proteomes" id="UP000319478">
    <property type="component" value="Unassembled WGS sequence"/>
</dbReference>
<keyword evidence="2" id="KW-1185">Reference proteome</keyword>